<feature type="compositionally biased region" description="Acidic residues" evidence="11">
    <location>
        <begin position="4232"/>
        <end position="4245"/>
    </location>
</feature>
<protein>
    <recommendedName>
        <fullName evidence="4 9">Midasin</fullName>
    </recommendedName>
</protein>
<feature type="compositionally biased region" description="Basic and acidic residues" evidence="11">
    <location>
        <begin position="4568"/>
        <end position="4580"/>
    </location>
</feature>
<evidence type="ECO:0000256" key="1">
    <source>
        <dbReference type="ARBA" id="ARBA00004604"/>
    </source>
</evidence>
<dbReference type="InterPro" id="IPR011704">
    <property type="entry name" value="ATPase_dyneun-rel_AAA"/>
</dbReference>
<dbReference type="SMART" id="SM00382">
    <property type="entry name" value="AAA"/>
    <property type="match status" value="5"/>
</dbReference>
<evidence type="ECO:0000256" key="3">
    <source>
        <dbReference type="ARBA" id="ARBA00007188"/>
    </source>
</evidence>
<keyword evidence="7 9" id="KW-0143">Chaperone</keyword>
<dbReference type="Pfam" id="PF17865">
    <property type="entry name" value="AAA_lid_5"/>
    <property type="match status" value="1"/>
</dbReference>
<dbReference type="RefSeq" id="XP_014672453.1">
    <property type="nucleotide sequence ID" value="XM_014816967.1"/>
</dbReference>
<feature type="compositionally biased region" description="Acidic residues" evidence="11">
    <location>
        <begin position="4213"/>
        <end position="4225"/>
    </location>
</feature>
<feature type="region of interest" description="Disordered" evidence="11">
    <location>
        <begin position="4069"/>
        <end position="4625"/>
    </location>
</feature>
<dbReference type="InterPro" id="IPR012099">
    <property type="entry name" value="Midasin"/>
</dbReference>
<dbReference type="Gene3D" id="3.40.50.300">
    <property type="entry name" value="P-loop containing nucleotide triphosphate hydrolases"/>
    <property type="match status" value="6"/>
</dbReference>
<feature type="compositionally biased region" description="Acidic residues" evidence="11">
    <location>
        <begin position="4140"/>
        <end position="4155"/>
    </location>
</feature>
<comment type="similarity">
    <text evidence="3 9">Belongs to the midasin family.</text>
</comment>
<comment type="subcellular location">
    <subcellularLocation>
        <location evidence="1">Nucleus</location>
        <location evidence="1">Nucleolus</location>
    </subcellularLocation>
    <subcellularLocation>
        <location evidence="2">Nucleus</location>
        <location evidence="2">Nucleoplasm</location>
    </subcellularLocation>
</comment>
<proteinExistence type="inferred from homology"/>
<dbReference type="Pfam" id="PF21108">
    <property type="entry name" value="MDN1_4th"/>
    <property type="match status" value="1"/>
</dbReference>
<evidence type="ECO:0000256" key="11">
    <source>
        <dbReference type="SAM" id="MobiDB-lite"/>
    </source>
</evidence>
<dbReference type="Pfam" id="PF07728">
    <property type="entry name" value="AAA_5"/>
    <property type="match status" value="7"/>
</dbReference>
<feature type="compositionally biased region" description="Acidic residues" evidence="11">
    <location>
        <begin position="2605"/>
        <end position="2618"/>
    </location>
</feature>
<dbReference type="SUPFAM" id="SSF53300">
    <property type="entry name" value="vWA-like"/>
    <property type="match status" value="1"/>
</dbReference>
<feature type="compositionally biased region" description="Basic and acidic residues" evidence="11">
    <location>
        <begin position="2289"/>
        <end position="2309"/>
    </location>
</feature>
<feature type="region of interest" description="Disordered" evidence="11">
    <location>
        <begin position="2598"/>
        <end position="2627"/>
    </location>
</feature>
<feature type="region of interest" description="Disordered" evidence="11">
    <location>
        <begin position="3978"/>
        <end position="4000"/>
    </location>
</feature>
<dbReference type="InterPro" id="IPR003593">
    <property type="entry name" value="AAA+_ATPase"/>
</dbReference>
<evidence type="ECO:0000313" key="13">
    <source>
        <dbReference type="Proteomes" id="UP000695022"/>
    </source>
</evidence>
<feature type="compositionally biased region" description="Acidic residues" evidence="11">
    <location>
        <begin position="4279"/>
        <end position="4301"/>
    </location>
</feature>
<evidence type="ECO:0000256" key="2">
    <source>
        <dbReference type="ARBA" id="ARBA00004642"/>
    </source>
</evidence>
<feature type="compositionally biased region" description="Basic and acidic residues" evidence="11">
    <location>
        <begin position="4468"/>
        <end position="4485"/>
    </location>
</feature>
<dbReference type="InterPro" id="IPR002035">
    <property type="entry name" value="VWF_A"/>
</dbReference>
<dbReference type="Proteomes" id="UP000695022">
    <property type="component" value="Unplaced"/>
</dbReference>
<evidence type="ECO:0000256" key="6">
    <source>
        <dbReference type="ARBA" id="ARBA00022840"/>
    </source>
</evidence>
<feature type="compositionally biased region" description="Acidic residues" evidence="11">
    <location>
        <begin position="4177"/>
        <end position="4186"/>
    </location>
</feature>
<feature type="region of interest" description="Disordered" evidence="11">
    <location>
        <begin position="3589"/>
        <end position="3626"/>
    </location>
</feature>
<feature type="coiled-coil region" evidence="10">
    <location>
        <begin position="4646"/>
        <end position="4673"/>
    </location>
</feature>
<feature type="compositionally biased region" description="Basic and acidic residues" evidence="11">
    <location>
        <begin position="4156"/>
        <end position="4172"/>
    </location>
</feature>
<keyword evidence="10" id="KW-0175">Coiled coil</keyword>
<evidence type="ECO:0000256" key="4">
    <source>
        <dbReference type="ARBA" id="ARBA00017143"/>
    </source>
</evidence>
<keyword evidence="8 9" id="KW-0539">Nucleus</keyword>
<feature type="compositionally biased region" description="Basic and acidic residues" evidence="11">
    <location>
        <begin position="4079"/>
        <end position="4139"/>
    </location>
</feature>
<keyword evidence="5 9" id="KW-0547">Nucleotide-binding</keyword>
<accession>A0ABM1EJT2</accession>
<dbReference type="Gene3D" id="3.40.50.410">
    <property type="entry name" value="von Willebrand factor, type A domain"/>
    <property type="match status" value="1"/>
</dbReference>
<feature type="compositionally biased region" description="Polar residues" evidence="11">
    <location>
        <begin position="4453"/>
        <end position="4467"/>
    </location>
</feature>
<organism evidence="13 14">
    <name type="scientific">Priapulus caudatus</name>
    <name type="common">Priapulid worm</name>
    <dbReference type="NCBI Taxonomy" id="37621"/>
    <lineage>
        <taxon>Eukaryota</taxon>
        <taxon>Metazoa</taxon>
        <taxon>Ecdysozoa</taxon>
        <taxon>Scalidophora</taxon>
        <taxon>Priapulida</taxon>
        <taxon>Priapulimorpha</taxon>
        <taxon>Priapulimorphida</taxon>
        <taxon>Priapulidae</taxon>
        <taxon>Priapulus</taxon>
    </lineage>
</organism>
<evidence type="ECO:0000256" key="10">
    <source>
        <dbReference type="SAM" id="Coils"/>
    </source>
</evidence>
<comment type="function">
    <text evidence="9">Nuclear chaperone required for maturation and nuclear export of pre-60S ribosome subunits.</text>
</comment>
<dbReference type="GeneID" id="106812950"/>
<dbReference type="InterPro" id="IPR036465">
    <property type="entry name" value="vWFA_dom_sf"/>
</dbReference>
<evidence type="ECO:0000256" key="7">
    <source>
        <dbReference type="ARBA" id="ARBA00023186"/>
    </source>
</evidence>
<feature type="compositionally biased region" description="Acidic residues" evidence="11">
    <location>
        <begin position="4255"/>
        <end position="4271"/>
    </location>
</feature>
<reference evidence="14" key="1">
    <citation type="submission" date="2025-08" db="UniProtKB">
        <authorList>
            <consortium name="RefSeq"/>
        </authorList>
    </citation>
    <scope>IDENTIFICATION</scope>
</reference>
<dbReference type="InterPro" id="IPR048617">
    <property type="entry name" value="MDN1_AAA_lid_4"/>
</dbReference>
<name>A0ABM1EJT2_PRICU</name>
<feature type="compositionally biased region" description="Acidic residues" evidence="11">
    <location>
        <begin position="3985"/>
        <end position="3999"/>
    </location>
</feature>
<dbReference type="SUPFAM" id="SSF52540">
    <property type="entry name" value="P-loop containing nucleoside triphosphate hydrolases"/>
    <property type="match status" value="6"/>
</dbReference>
<dbReference type="SMART" id="SM00327">
    <property type="entry name" value="VWA"/>
    <property type="match status" value="1"/>
</dbReference>
<dbReference type="InterPro" id="IPR041190">
    <property type="entry name" value="Midasin_AAA_lid_5"/>
</dbReference>
<sequence>MKNLGLNISVNIEDLCKANRTCAEKFQGYLAKQIWTPSDRQTILATLARLLLNSGCTESILTHFVALVPELLQRAIRSTEGAGFSLPQHERLSVALSIAVQYEWQHLRQALQYLRGRPPFFQRLVSGDHNGVAEPTRKKAKKTKVNGVSDLEIVETAFRFLSTRCAEFRELWDWSPFLQYLDHADTKIKWLGVSVVAMVMGMSNVQRRNFERKYFDDETILNFSISCDDTSAMCHRRAVRLCQHPLVSSQETDGSTHTLKGILGGDLCESVVSVCGVLLPSKKGDAKQNFEELIPVQSTTDNMHALALAVASGTPALLQGPVGCGKTALVENLAQMLGRSECPELLKVQLGDQMDSKALIGTYRCTDVPGEFVWQPGSLTQAVTNGYLLLLEDIDYAPMDVVSVLMPLMESGELTLPGRGDSLKAAPGFQLFATLRLSSGGSGQYKGKTNNCSLLDKLWTQINIEPMSRSELRQVVTAKFPSLASVADRLLDIYFMLSAGGHEHDAGADDAGRGDDSELGKHIAREGRLTSARDLFKWCARVAKDFNRSSEGAGIMVFQEALDCFGMSIPKVARRVELAEAIAGKLNILRSKAEFFCTKYKPNVEVTSSSFDVGRVALLRKPEKSVTLARLAIPNFAFTRLASTLLESIAVAVGNQEPVLLVGETGSGKTATVQYLAWQTGHALKVVNMNQQSDSADLLGGFKPVDLRHLVLPLKEEFENVFCKTFSRKQNIKFLNHIQECFSKRRWEDLFRLMVHSQQTALKRLKTDRTDAPTLGRWEAVGQHIGRMKKQVRQSATALAFSFIEGALVTAIRNGDWILLDELNLATAETLECLSGLLESTTGSVLLLERGDTEPVVRHPDFRLFACMNPATDVGKKDLPPGVRNRFTELFVDELTESSDLKVMADSYLRGLSLTAAQLDGIVTFYLRARDDAQRHLADGTGHRPHYSLRTLCRALQLASRNMYQSVPRSLYEHVCICALFTGVLVDAMRRGHWVILDELNLAPTDVLEALNRLLDDNRELFITETQQMVAAHPRFMLFATQNPPGLYGGRKMLSRAFRNRFVELHFDELPSAELETILHERCQLPRSYCRKLVTCMRALQVRRRSSGVFAGKQGFITLRDLFRWAERYRRAGEQTEKYYDWDQHLVDANGYAECGKTTICQLFAALAGQQLYSVNCHMHTETSDFLGGLRPVRHHDSIEDDAQTKLFEWCDGPLVRAMKEGATFLVDEISLADDAVLERLNSVLETERALLLTERGGATDDDDGGGGEVERLVAAPTFRVVATMNPGGDFGKKELSPALRNRFTEIWCPQSNSNADLVAIIEHNVRRGIALGSPQEDGASGVGGAIVEFLQWFTSSNVGKRCTVSIRDILSWVDFINCCARGGGDEGEGEEVTEGRTLLEPAVAYVHGACLVFLDGLGSGSSSSADAGADRGVCLAFLAQQTSRLTGGAAAVDLTSLSVGGGGGGEADAAPDGCITLTEEELVIEPFHLRRGPAREADAAATSAGYALHARTTCSNAQRVLRALQLSRRPILLEGAPGVGKTSLVAAIARAAGRRLVRINLSEQTDVSDLFGADLPVEGAGGGHFAWRNGPLLEALEAGDWIALDELNLASQSVLEGLNACLDHRGEAYVPELGRTFSVDRERTRVFACQNPLRQGGGRKGLPRSFLNRFTQVFVEPLTPGDLLFITRTLYPTIPLDVLSKMVEFNSEMYRQTMLTSEWGQKGAPWEFNLRDVFRWCDLIMKNQSVSGASDGQRFDPSEHAGLVYAARMRTRDDEVKVHALYEATFGGRMYDSSRHLAVTTETVQVGHSFLARRAHEGAVRRHEGAPLQLLRQHLPTMEALMQCVDMRWMAILIGPQGCGKTSVVHALARLAGRTLKVLAMNSGMDTTELLGGFEQADFNRHLEPLVADVEAVVVAVVQNLLVEKSPTVSQSVASLMQRWSDFCNTGTTEGIDELQKRVLVLEADLDRQGSCNGGGVFEWVDSVLVRALRAGDWLLIDNVNFCSPSVLDRLNALLEPGGVLSMNERGVVDGHVPSVRPHRDFRLFLTMDPRHGEISRAMRNRGVEICMLGQREESFYDRCDTKLMLHNLGLVGSVPSDYLIDLNNKIRHAIYGGGSLAELLQSARLTVQHMQHGASLPSAIYGACRDVYMKNQFNNVNKKKAKEIVEACVSSLDLLEIERRSKRSSLLECATWPHPLPAVDDFASDATMATVRRDGVLLAHLLTRLSVATGQTPALSLSAHGLRDASDARMFTEGEEKETQPLDPSLNPQWVERACRRRAAGDLGGDLGHDDLDGGDRGHNDLDRDDLGCDNLDGDDLGEGRDLQATFERISRLFNAVSLLARFAQQAYDGRCHLEAEEESGGGGRGPAAVVRLGSLLRVSRAIHAGHVAADDPALPHPVVPHLYPLLRSLDDAVSACLARPEALSRDDARRLADALRWRARFWDVCAADAPRHGGGLQVALLRLHWHWLESRTLDVVADVAGQVAPALRAAAARVRELLGVDSRLLRALGKMAAVFGRPPPHADVRVADAAHNAARLCPRVAATGGRHRVRALASGNVAATRRLLLATLTAVADGGDAEWVSRAICEAESALGEAGLLGEEGATAEEEEEEEEEKPEGDTSSSSVEMKVQLWPMTDHVSLLCQVDIINRLQPDVTDTRLSVVARHVDFAMTHTPASPGHLVNLARFQEADDRSLYLRQEASTILVQHFQRLWSSTATQGIDKWLAWQQHREAEEIPQDEPPAIRLGPAALLQPVQTFSTITLLLGNQQLTEEIAVPLRLLEEKRRQFRQLSTLLWQNSALVDRNPENSRSSELVSLRRSIGHLTRCLLRVHSRSADAEPAADARQLIPQLRNTVQLLIEESSLPADLAHAAAPLCEVAGRLLVRDSDSSVVADLDQSESSFLVGLAWAYLGLLEAQLLAPRQPVDPAEKRKVKLRYAQEEIKEIETELKVRNWMHYLETGMHLITENHQGEPPSNSSTNVVDMETDEHPTKTERQALNFEIAQEAFPAGGATAAADCHPRVTHLLGRLEELRGTAAALSKMVAARPTPPQFDFIVQDLRHYLGSIGSVGKVTELLGKLRDSWQGLAEGRKKKKASVSLSVLRAWLASQEKFVQRLLTTYPLYKDLVTPTGAAIYQMMYGVDMATQAVERQIGLQALNLAAVCPSSEFSNLRQFVCLPLPYSGSSIATDSLRLAETLVSENFHQWALTLFGTGDAHDGNLLKILMTSLEHTKNDAMDSGALTQRNLKMLCCLFGKFAQEWRRQEEAAKIKEQVDASLFKYKSQTHGQELTEEQQDEVEFRKRFPEFHKEFADIAAGPTLGDDEDTTVAMETSDAEAEEATMRLPEQHMDTIRATHGAVFRGLTRAGWRAPPQRDDSRQDGGVDVRAFVDSYRLMADVVRRHARVMDADVDKHLLGSNLLMCAILHNSVSDQNPDSPLSLRKDSRPFDIYHDPNVCETVKCRPLLDNMAKRVKELLGDWPDHPVLKLLLVVIDRILGFSVASPVMRFVEGLELLLGKAQDWEQNAHRKVSLFAHLEAISHQIIEWRKLELKCWNSCLDIVTETTKQKASKWWFHVYTLVESFLSPDATTAAADEGKEEEKDGNKEEEMEMEKAGEGEERKAEEESGTITQLISSLQQFVESSPLGEFHARLDMLLAFHCQLVSVSEHDPAAASRDAGALMRVMWNTHAYYAQFSVGVAAEIDRQRAPVETALRNFVKIARWSDINFWAMKAAVEKTHRTLHKHTKQYQELGVGNIERSRGYSEHLMDLVVKQHNDIAASVTLLSDLRACHSDITNMAAEQTLPPQDKLRYFISNAQDLTRYTRKCLHQVELLLHSCPDAVEQPVTNLNALPWEQLPELCRMRRGDENWEKMAECVRDLLGEVDAVAAIADARRHRQGALLSSGDLEATKVAYARLGEVAAKVGDDLLRAFSHRHGGALTAGRSLELLRERAAQDCEEFRAWVWEVDASIQELYKRGESASAAAGDDGEESPTATEDDDDARLQQGHLVEKLHRAARADCVTRYVAAHRAAARLLHVLLGLFASLARRGFCLPAQYGEEAAEEGATQFEDIEGGGMGEGEGVKDVSEKIESEDQLDEMKKEGEEKEEEAGKQPDIKEEEHGIEMSDDFEGKTHDLEKQDGEQDENEEEEEDDENELDKEMGDLDSADADKLDEQIWGSDDEDEEEEEKKDKSEEKGAGDGKRSAPELVAKEDDLEKDEENGGEEEEKDKNEQEEQAIDEGEYEGEDIDPHHGDQEPQPEPEGLDLPDDLELDREEKEGKEEEEGEEENPYDIDKAAEEEEEEGKAAESEDKPGDEGEEKERPEEEHAEDKEDEHKDENDKRKEETAAPTETEDEEEKGENNEQPGLNPEEEEEKVDDDEEEKQRSLEMKPDEKQTEESQAVEEEARSRAAAQATMTEEERKQGEEAMESETQAPDQEEKEGVGIAETDRRQEGHTSATCSAQQEQQRAGSERQKQGRKPGKADSERSLGTTEEEPVHRRLKTTEEMGRREREEQSAEAEKRTSDLYQHIKEAKSYDAQTLDAATQEQTEQQAVPNLDEEEADPAEEGEEAKSDEDKDKENEMEVDSAAPARLSGAKPDPSQEKQTTEEAEEGEEQQAVQVEGEKVETTWIERNSESTIHTDLERLELGSQQGVLEDLEKLRVELEQQLSTWSHVSPTEEVQVAAQEAWHKYDALTGDLSRELCEQLRLVLEPTQASKLRGDFRTGKRLNMRKVIPYIASQFRKDKIWLRRTKPSKRTYQVMLAVDDSSSMADNHSKQLAFESLAVISNALTWLEVGELGVCSFGENVQLLHPFHEQFTDQSGASVMQQFSFEQKKTNIAHLLDYATGTMLNCRARVRSSNPDTSQLLLIVSDGRGLFSEGVEAVRQAVRRTQEAHVFVVFVVIDNPKSKDSILDIRVPIFKGAGQLPEITSYMEHFPFPFYVILRDINSLPATLGDALRQWFELVSASS</sequence>
<dbReference type="CDD" id="cd01460">
    <property type="entry name" value="vWA_midasin"/>
    <property type="match status" value="1"/>
</dbReference>
<dbReference type="InterPro" id="IPR027417">
    <property type="entry name" value="P-loop_NTPase"/>
</dbReference>
<dbReference type="CDD" id="cd00009">
    <property type="entry name" value="AAA"/>
    <property type="match status" value="2"/>
</dbReference>
<feature type="compositionally biased region" description="Basic and acidic residues" evidence="11">
    <location>
        <begin position="4493"/>
        <end position="4533"/>
    </location>
</feature>
<dbReference type="PROSITE" id="PS50234">
    <property type="entry name" value="VWFA"/>
    <property type="match status" value="1"/>
</dbReference>
<dbReference type="Pfam" id="PF17867">
    <property type="entry name" value="AAA_lid_7"/>
    <property type="match status" value="3"/>
</dbReference>
<feature type="compositionally biased region" description="Acidic residues" evidence="11">
    <location>
        <begin position="4555"/>
        <end position="4567"/>
    </location>
</feature>
<dbReference type="PANTHER" id="PTHR48103">
    <property type="entry name" value="MIDASIN-RELATED"/>
    <property type="match status" value="1"/>
</dbReference>
<evidence type="ECO:0000256" key="5">
    <source>
        <dbReference type="ARBA" id="ARBA00022741"/>
    </source>
</evidence>
<evidence type="ECO:0000256" key="8">
    <source>
        <dbReference type="ARBA" id="ARBA00023242"/>
    </source>
</evidence>
<keyword evidence="13" id="KW-1185">Reference proteome</keyword>
<feature type="region of interest" description="Disordered" evidence="11">
    <location>
        <begin position="2287"/>
        <end position="2317"/>
    </location>
</feature>
<feature type="compositionally biased region" description="Basic and acidic residues" evidence="11">
    <location>
        <begin position="3593"/>
        <end position="3623"/>
    </location>
</feature>
<evidence type="ECO:0000313" key="14">
    <source>
        <dbReference type="RefSeq" id="XP_014672453.1"/>
    </source>
</evidence>
<feature type="compositionally biased region" description="Acidic residues" evidence="11">
    <location>
        <begin position="4367"/>
        <end position="4379"/>
    </location>
</feature>
<dbReference type="PIRSF" id="PIRSF010340">
    <property type="entry name" value="Midasin"/>
    <property type="match status" value="1"/>
</dbReference>
<keyword evidence="6 9" id="KW-0067">ATP-binding</keyword>
<evidence type="ECO:0000256" key="9">
    <source>
        <dbReference type="PIRNR" id="PIRNR010340"/>
    </source>
</evidence>
<dbReference type="InterPro" id="IPR040848">
    <property type="entry name" value="AAA_lid_7"/>
</dbReference>
<gene>
    <name evidence="14" type="primary">LOC106812950</name>
</gene>
<feature type="compositionally biased region" description="Low complexity" evidence="11">
    <location>
        <begin position="4535"/>
        <end position="4551"/>
    </location>
</feature>
<feature type="compositionally biased region" description="Basic and acidic residues" evidence="11">
    <location>
        <begin position="4302"/>
        <end position="4344"/>
    </location>
</feature>
<feature type="compositionally biased region" description="Basic and acidic residues" evidence="11">
    <location>
        <begin position="4187"/>
        <end position="4212"/>
    </location>
</feature>
<dbReference type="PANTHER" id="PTHR48103:SF2">
    <property type="entry name" value="MIDASIN"/>
    <property type="match status" value="1"/>
</dbReference>
<feature type="domain" description="VWFA" evidence="12">
    <location>
        <begin position="4758"/>
        <end position="4957"/>
    </location>
</feature>
<feature type="compositionally biased region" description="Basic and acidic residues" evidence="11">
    <location>
        <begin position="4380"/>
        <end position="4395"/>
    </location>
</feature>
<evidence type="ECO:0000259" key="12">
    <source>
        <dbReference type="PROSITE" id="PS50234"/>
    </source>
</evidence>